<organism evidence="1 2">
    <name type="scientific">Bradyrhizobium pachyrhizi</name>
    <dbReference type="NCBI Taxonomy" id="280333"/>
    <lineage>
        <taxon>Bacteria</taxon>
        <taxon>Pseudomonadati</taxon>
        <taxon>Pseudomonadota</taxon>
        <taxon>Alphaproteobacteria</taxon>
        <taxon>Hyphomicrobiales</taxon>
        <taxon>Nitrobacteraceae</taxon>
        <taxon>Bradyrhizobium</taxon>
    </lineage>
</organism>
<dbReference type="EMBL" id="WQNF01000009">
    <property type="protein sequence ID" value="MVT66506.1"/>
    <property type="molecule type" value="Genomic_DNA"/>
</dbReference>
<evidence type="ECO:0000313" key="1">
    <source>
        <dbReference type="EMBL" id="MVT66506.1"/>
    </source>
</evidence>
<sequence>MIYSGFEIKSFEVGKGQWHARVQRVDQRPVVIDGMLFPTLDIGFAWSDPDAAIADAKRAIDRFPQRYGMTMPAAEASA</sequence>
<name>A0A0R3C4H3_9BRAD</name>
<keyword evidence="2" id="KW-1185">Reference proteome</keyword>
<dbReference type="RefSeq" id="WP_038377734.1">
    <property type="nucleotide sequence ID" value="NZ_CP121667.1"/>
</dbReference>
<proteinExistence type="predicted"/>
<dbReference type="AlphaFoldDB" id="A0A0R3C4H3"/>
<accession>A0A0R3C4H3</accession>
<reference evidence="1 2" key="1">
    <citation type="submission" date="2019-12" db="EMBL/GenBank/DDBJ databases">
        <title>Draft genome sequences Bradyrhizobium cajani AMBPC1010, Bradyrhizobium pachyrhizi AMBPC1040 and Bradyrhizobium yuanmingense ALSPC3051, three plant growth promoting strains isolated from nodules of Cajanus cajan L. in Dominican Republic.</title>
        <authorList>
            <person name="Flores-Felix J.D."/>
            <person name="Araujo J."/>
            <person name="Diaz-Alcantara C."/>
            <person name="Gonzalez-Andres F."/>
            <person name="Velazquez E."/>
        </authorList>
    </citation>
    <scope>NUCLEOTIDE SEQUENCE [LARGE SCALE GENOMIC DNA]</scope>
    <source>
        <strain evidence="1 2">1040</strain>
    </source>
</reference>
<comment type="caution">
    <text evidence="1">The sequence shown here is derived from an EMBL/GenBank/DDBJ whole genome shotgun (WGS) entry which is preliminary data.</text>
</comment>
<protein>
    <submittedName>
        <fullName evidence="1">Uncharacterized protein</fullName>
    </submittedName>
</protein>
<gene>
    <name evidence="1" type="ORF">GPL21_15510</name>
</gene>
<evidence type="ECO:0000313" key="2">
    <source>
        <dbReference type="Proteomes" id="UP000436468"/>
    </source>
</evidence>
<dbReference type="Proteomes" id="UP000436468">
    <property type="component" value="Unassembled WGS sequence"/>
</dbReference>